<accession>A0A067QZN0</accession>
<sequence length="360" mass="39288">MGENSNIKKGLEADEDFGFVSRDSRVLENALTRSGPSPSLPTEDDDNGAGSEEQQVDNYSSIIAPGTTGNDEDTKQDVEEDVFSITKLESEQEHGTASSGELSDETDGFSLRKLGGTLLDFPQVDLLGQVYDASKRKATVAKLSSPKQPGPGILRNMSSSEMPENQPTEAAPTTKDDDLPQGFQVKYLGQRDARGLWGIKHTRRPVDAMVASAKNLKAGTVLPMVKLVVSKEGVSIVQLQKKSEEILKFHPIDTISYGVQDLVYTRVFSMIVVREIGDLKDQHPFECHAFVCESRNSARKLTYALASAFREYSKIVKARSGDEDGKDGLAAAKKKFAIDLRSPEEIEADLNSPQAEDSEA</sequence>
<protein>
    <submittedName>
        <fullName evidence="3">Low density lipoprotein receptor adapter protein 1-B</fullName>
    </submittedName>
</protein>
<dbReference type="PROSITE" id="PS01179">
    <property type="entry name" value="PID"/>
    <property type="match status" value="1"/>
</dbReference>
<dbReference type="PANTHER" id="PTHR11232">
    <property type="entry name" value="PHOSPHOTYROSINE INTERACTION DOMAIN-CONTAINING FAMILY MEMBER"/>
    <property type="match status" value="1"/>
</dbReference>
<dbReference type="eggNOG" id="KOG3536">
    <property type="taxonomic scope" value="Eukaryota"/>
</dbReference>
<dbReference type="PANTHER" id="PTHR11232:SF57">
    <property type="entry name" value="RE46159P"/>
    <property type="match status" value="1"/>
</dbReference>
<dbReference type="Gene3D" id="2.30.29.30">
    <property type="entry name" value="Pleckstrin-homology domain (PH domain)/Phosphotyrosine-binding domain (PTB)"/>
    <property type="match status" value="1"/>
</dbReference>
<dbReference type="InterPro" id="IPR011993">
    <property type="entry name" value="PH-like_dom_sf"/>
</dbReference>
<dbReference type="InParanoid" id="A0A067QZN0"/>
<dbReference type="Pfam" id="PF00640">
    <property type="entry name" value="PID"/>
    <property type="match status" value="1"/>
</dbReference>
<dbReference type="CDD" id="cd13160">
    <property type="entry name" value="PTB_LDLRAP_insect-like"/>
    <property type="match status" value="1"/>
</dbReference>
<dbReference type="EMBL" id="KK852811">
    <property type="protein sequence ID" value="KDR15901.1"/>
    <property type="molecule type" value="Genomic_DNA"/>
</dbReference>
<dbReference type="OrthoDB" id="9994289at2759"/>
<evidence type="ECO:0000256" key="1">
    <source>
        <dbReference type="SAM" id="MobiDB-lite"/>
    </source>
</evidence>
<keyword evidence="3" id="KW-0675">Receptor</keyword>
<dbReference type="SUPFAM" id="SSF50729">
    <property type="entry name" value="PH domain-like"/>
    <property type="match status" value="1"/>
</dbReference>
<keyword evidence="3" id="KW-0449">Lipoprotein</keyword>
<dbReference type="InterPro" id="IPR006020">
    <property type="entry name" value="PTB/PI_dom"/>
</dbReference>
<evidence type="ECO:0000313" key="3">
    <source>
        <dbReference type="EMBL" id="KDR15901.1"/>
    </source>
</evidence>
<feature type="region of interest" description="Disordered" evidence="1">
    <location>
        <begin position="141"/>
        <end position="180"/>
    </location>
</feature>
<dbReference type="STRING" id="136037.A0A067QZN0"/>
<proteinExistence type="predicted"/>
<dbReference type="Proteomes" id="UP000027135">
    <property type="component" value="Unassembled WGS sequence"/>
</dbReference>
<feature type="compositionally biased region" description="Polar residues" evidence="1">
    <location>
        <begin position="52"/>
        <end position="61"/>
    </location>
</feature>
<evidence type="ECO:0000313" key="4">
    <source>
        <dbReference type="Proteomes" id="UP000027135"/>
    </source>
</evidence>
<feature type="region of interest" description="Disordered" evidence="1">
    <location>
        <begin position="1"/>
        <end position="20"/>
    </location>
</feature>
<reference evidence="3 4" key="1">
    <citation type="journal article" date="2014" name="Nat. Commun.">
        <title>Molecular traces of alternative social organization in a termite genome.</title>
        <authorList>
            <person name="Terrapon N."/>
            <person name="Li C."/>
            <person name="Robertson H.M."/>
            <person name="Ji L."/>
            <person name="Meng X."/>
            <person name="Booth W."/>
            <person name="Chen Z."/>
            <person name="Childers C.P."/>
            <person name="Glastad K.M."/>
            <person name="Gokhale K."/>
            <person name="Gowin J."/>
            <person name="Gronenberg W."/>
            <person name="Hermansen R.A."/>
            <person name="Hu H."/>
            <person name="Hunt B.G."/>
            <person name="Huylmans A.K."/>
            <person name="Khalil S.M."/>
            <person name="Mitchell R.D."/>
            <person name="Munoz-Torres M.C."/>
            <person name="Mustard J.A."/>
            <person name="Pan H."/>
            <person name="Reese J.T."/>
            <person name="Scharf M.E."/>
            <person name="Sun F."/>
            <person name="Vogel H."/>
            <person name="Xiao J."/>
            <person name="Yang W."/>
            <person name="Yang Z."/>
            <person name="Yang Z."/>
            <person name="Zhou J."/>
            <person name="Zhu J."/>
            <person name="Brent C.S."/>
            <person name="Elsik C.G."/>
            <person name="Goodisman M.A."/>
            <person name="Liberles D.A."/>
            <person name="Roe R.M."/>
            <person name="Vargo E.L."/>
            <person name="Vilcinskas A."/>
            <person name="Wang J."/>
            <person name="Bornberg-Bauer E."/>
            <person name="Korb J."/>
            <person name="Zhang G."/>
            <person name="Liebig J."/>
        </authorList>
    </citation>
    <scope>NUCLEOTIDE SEQUENCE [LARGE SCALE GENOMIC DNA]</scope>
    <source>
        <tissue evidence="3">Whole organism</tissue>
    </source>
</reference>
<gene>
    <name evidence="3" type="ORF">L798_09828</name>
</gene>
<feature type="region of interest" description="Disordered" evidence="1">
    <location>
        <begin position="28"/>
        <end position="106"/>
    </location>
</feature>
<feature type="domain" description="PID" evidence="2">
    <location>
        <begin position="183"/>
        <end position="309"/>
    </location>
</feature>
<organism evidence="3 4">
    <name type="scientific">Zootermopsis nevadensis</name>
    <name type="common">Dampwood termite</name>
    <dbReference type="NCBI Taxonomy" id="136037"/>
    <lineage>
        <taxon>Eukaryota</taxon>
        <taxon>Metazoa</taxon>
        <taxon>Ecdysozoa</taxon>
        <taxon>Arthropoda</taxon>
        <taxon>Hexapoda</taxon>
        <taxon>Insecta</taxon>
        <taxon>Pterygota</taxon>
        <taxon>Neoptera</taxon>
        <taxon>Polyneoptera</taxon>
        <taxon>Dictyoptera</taxon>
        <taxon>Blattodea</taxon>
        <taxon>Blattoidea</taxon>
        <taxon>Termitoidae</taxon>
        <taxon>Termopsidae</taxon>
        <taxon>Zootermopsis</taxon>
    </lineage>
</organism>
<dbReference type="AlphaFoldDB" id="A0A067QZN0"/>
<dbReference type="InterPro" id="IPR051133">
    <property type="entry name" value="Adapter_Engulfment-Domain"/>
</dbReference>
<keyword evidence="4" id="KW-1185">Reference proteome</keyword>
<evidence type="ECO:0000259" key="2">
    <source>
        <dbReference type="PROSITE" id="PS01179"/>
    </source>
</evidence>
<feature type="compositionally biased region" description="Polar residues" evidence="1">
    <location>
        <begin position="156"/>
        <end position="168"/>
    </location>
</feature>
<name>A0A067QZN0_ZOONE</name>